<feature type="transmembrane region" description="Helical" evidence="14">
    <location>
        <begin position="197"/>
        <end position="222"/>
    </location>
</feature>
<comment type="cofactor">
    <cofactor evidence="14 16">
        <name>Zn(2+)</name>
        <dbReference type="ChEBI" id="CHEBI:29105"/>
    </cofactor>
    <text evidence="14 16">Binds 1 zinc ion per subunit.</text>
</comment>
<dbReference type="PIRSF" id="PIRSF006404">
    <property type="entry name" value="UCP006404_Pept_M50_CBS"/>
    <property type="match status" value="1"/>
</dbReference>
<dbReference type="InterPro" id="IPR000644">
    <property type="entry name" value="CBS_dom"/>
</dbReference>
<dbReference type="RefSeq" id="WP_126725689.1">
    <property type="nucleotide sequence ID" value="NZ_RYZH01000021.1"/>
</dbReference>
<dbReference type="SUPFAM" id="SSF54631">
    <property type="entry name" value="CBS-domain pair"/>
    <property type="match status" value="1"/>
</dbReference>
<feature type="transmembrane region" description="Helical" evidence="14">
    <location>
        <begin position="12"/>
        <end position="34"/>
    </location>
</feature>
<evidence type="ECO:0000259" key="19">
    <source>
        <dbReference type="PROSITE" id="PS51371"/>
    </source>
</evidence>
<name>A0A432MJB7_9BACT</name>
<feature type="region of interest" description="Disordered" evidence="18">
    <location>
        <begin position="371"/>
        <end position="394"/>
    </location>
</feature>
<comment type="caution">
    <text evidence="20">The sequence shown here is derived from an EMBL/GenBank/DDBJ whole genome shotgun (WGS) entry which is preliminary data.</text>
</comment>
<dbReference type="GO" id="GO:0006508">
    <property type="term" value="P:proteolysis"/>
    <property type="evidence" value="ECO:0007669"/>
    <property type="project" value="UniProtKB-KW"/>
</dbReference>
<evidence type="ECO:0000256" key="3">
    <source>
        <dbReference type="ARBA" id="ARBA00022475"/>
    </source>
</evidence>
<keyword evidence="8 14" id="KW-0378">Hydrolase</keyword>
<evidence type="ECO:0000256" key="1">
    <source>
        <dbReference type="ARBA" id="ARBA00004651"/>
    </source>
</evidence>
<gene>
    <name evidence="20" type="ORF">TsocGM_12400</name>
</gene>
<dbReference type="InterPro" id="IPR016483">
    <property type="entry name" value="UCP006404_Pept_M50_CBS"/>
</dbReference>
<comment type="subcellular location">
    <subcellularLocation>
        <location evidence="1 14">Cell membrane</location>
        <topology evidence="1 14">Multi-pass membrane protein</topology>
    </subcellularLocation>
</comment>
<evidence type="ECO:0000313" key="20">
    <source>
        <dbReference type="EMBL" id="RUL87473.1"/>
    </source>
</evidence>
<keyword evidence="6 14" id="KW-0479">Metal-binding</keyword>
<keyword evidence="3 14" id="KW-1003">Cell membrane</keyword>
<dbReference type="Pfam" id="PF02163">
    <property type="entry name" value="Peptidase_M50"/>
    <property type="match status" value="2"/>
</dbReference>
<dbReference type="CDD" id="cd06164">
    <property type="entry name" value="S2P-M50_SpoIVFB_CBS"/>
    <property type="match status" value="1"/>
</dbReference>
<evidence type="ECO:0000256" key="4">
    <source>
        <dbReference type="ARBA" id="ARBA00022670"/>
    </source>
</evidence>
<dbReference type="Gene3D" id="3.10.580.10">
    <property type="entry name" value="CBS-domain"/>
    <property type="match status" value="1"/>
</dbReference>
<evidence type="ECO:0000256" key="13">
    <source>
        <dbReference type="ARBA" id="ARBA00023136"/>
    </source>
</evidence>
<feature type="binding site" evidence="16">
    <location>
        <position position="167"/>
    </location>
    <ligand>
        <name>Zn(2+)</name>
        <dbReference type="ChEBI" id="CHEBI:29105"/>
        <note>catalytic</note>
    </ligand>
</feature>
<keyword evidence="11 14" id="KW-0482">Metalloprotease</keyword>
<evidence type="ECO:0000256" key="15">
    <source>
        <dbReference type="PIRSR" id="PIRSR006404-1"/>
    </source>
</evidence>
<keyword evidence="5 14" id="KW-0812">Transmembrane</keyword>
<comment type="similarity">
    <text evidence="2 14">Belongs to the peptidase M50B family.</text>
</comment>
<keyword evidence="21" id="KW-1185">Reference proteome</keyword>
<evidence type="ECO:0000256" key="11">
    <source>
        <dbReference type="ARBA" id="ARBA00023049"/>
    </source>
</evidence>
<evidence type="ECO:0000256" key="16">
    <source>
        <dbReference type="PIRSR" id="PIRSR006404-2"/>
    </source>
</evidence>
<keyword evidence="9 14" id="KW-0862">Zinc</keyword>
<accession>A0A432MJB7</accession>
<evidence type="ECO:0000256" key="14">
    <source>
        <dbReference type="PIRNR" id="PIRNR006404"/>
    </source>
</evidence>
<keyword evidence="13 14" id="KW-0472">Membrane</keyword>
<organism evidence="20 21">
    <name type="scientific">Tautonia sociabilis</name>
    <dbReference type="NCBI Taxonomy" id="2080755"/>
    <lineage>
        <taxon>Bacteria</taxon>
        <taxon>Pseudomonadati</taxon>
        <taxon>Planctomycetota</taxon>
        <taxon>Planctomycetia</taxon>
        <taxon>Isosphaerales</taxon>
        <taxon>Isosphaeraceae</taxon>
        <taxon>Tautonia</taxon>
    </lineage>
</organism>
<evidence type="ECO:0000256" key="2">
    <source>
        <dbReference type="ARBA" id="ARBA00007931"/>
    </source>
</evidence>
<dbReference type="EMBL" id="RYZH01000021">
    <property type="protein sequence ID" value="RUL87473.1"/>
    <property type="molecule type" value="Genomic_DNA"/>
</dbReference>
<evidence type="ECO:0000256" key="17">
    <source>
        <dbReference type="PROSITE-ProRule" id="PRU00703"/>
    </source>
</evidence>
<dbReference type="GO" id="GO:0008237">
    <property type="term" value="F:metallopeptidase activity"/>
    <property type="evidence" value="ECO:0007669"/>
    <property type="project" value="UniProtKB-UniRule"/>
</dbReference>
<feature type="transmembrane region" description="Helical" evidence="14">
    <location>
        <begin position="100"/>
        <end position="125"/>
    </location>
</feature>
<protein>
    <recommendedName>
        <fullName evidence="14">Zinc metalloprotease</fullName>
    </recommendedName>
</protein>
<feature type="binding site" evidence="16">
    <location>
        <position position="64"/>
    </location>
    <ligand>
        <name>Zn(2+)</name>
        <dbReference type="ChEBI" id="CHEBI:29105"/>
        <note>catalytic</note>
    </ligand>
</feature>
<feature type="active site" evidence="15">
    <location>
        <position position="61"/>
    </location>
</feature>
<keyword evidence="7" id="KW-0677">Repeat</keyword>
<dbReference type="PANTHER" id="PTHR39188">
    <property type="entry name" value="MEMBRANE-ASSOCIATED ZINC METALLOPROTEASE M50B"/>
    <property type="match status" value="1"/>
</dbReference>
<reference evidence="20 21" key="2">
    <citation type="submission" date="2019-01" db="EMBL/GenBank/DDBJ databases">
        <title>Tautonia sociabilis, a novel thermotolerant planctomycete of Isosphaeraceae family, isolated from a 4000 m deep subterranean habitat.</title>
        <authorList>
            <person name="Kovaleva O.L."/>
            <person name="Elcheninov A.G."/>
            <person name="Van Heerden E."/>
            <person name="Toshchakov S.V."/>
            <person name="Novikov A."/>
            <person name="Bonch-Osmolovskaya E.A."/>
            <person name="Kublanov I.V."/>
        </authorList>
    </citation>
    <scope>NUCLEOTIDE SEQUENCE [LARGE SCALE GENOMIC DNA]</scope>
    <source>
        <strain evidence="20 21">GM2012</strain>
    </source>
</reference>
<sequence length="394" mass="42380">MSWSIKLGRLAGIPLFVHWTFLILLAFFGFRAYSLSGQNLAAALGAILMIVAVFGCVVLHELGHALMARRFGVPTADITLLPIGGVARLQRIPEKPVQELLVALAGPAVNVVIASVLLGGLVLGGANLAELQMGDLLMSRPGNPFFTLALINIFLVVFNLIPAFPMDGGRVLRALLALAMPYEQATRAAASVGQVMAILFAFVGLFVPGAFMLLLIAMFVWIGAEAEASQVEERMNLQGTRVRDAMLTEYHTLDPQDTLGRAAELLLAGSQQDFPVVEKADRDRPIGLLTRARLMEGLSKAGREGRVADFMQPTLGTIAMDAPLVRALSRLREGEGPCLQVVDKLGRPSGLLTLENIGEFVMVRTALEGARSRGERHPFARSHNEDEADAAARA</sequence>
<evidence type="ECO:0000256" key="8">
    <source>
        <dbReference type="ARBA" id="ARBA00022801"/>
    </source>
</evidence>
<dbReference type="PANTHER" id="PTHR39188:SF3">
    <property type="entry name" value="STAGE IV SPORULATION PROTEIN FB"/>
    <property type="match status" value="1"/>
</dbReference>
<evidence type="ECO:0000256" key="10">
    <source>
        <dbReference type="ARBA" id="ARBA00022989"/>
    </source>
</evidence>
<reference evidence="20 21" key="1">
    <citation type="submission" date="2018-12" db="EMBL/GenBank/DDBJ databases">
        <authorList>
            <person name="Toschakov S.V."/>
        </authorList>
    </citation>
    <scope>NUCLEOTIDE SEQUENCE [LARGE SCALE GENOMIC DNA]</scope>
    <source>
        <strain evidence="20 21">GM2012</strain>
    </source>
</reference>
<evidence type="ECO:0000313" key="21">
    <source>
        <dbReference type="Proteomes" id="UP000280296"/>
    </source>
</evidence>
<keyword evidence="10 14" id="KW-1133">Transmembrane helix</keyword>
<evidence type="ECO:0000256" key="6">
    <source>
        <dbReference type="ARBA" id="ARBA00022723"/>
    </source>
</evidence>
<proteinExistence type="inferred from homology"/>
<dbReference type="Pfam" id="PF00571">
    <property type="entry name" value="CBS"/>
    <property type="match status" value="2"/>
</dbReference>
<evidence type="ECO:0000256" key="12">
    <source>
        <dbReference type="ARBA" id="ARBA00023122"/>
    </source>
</evidence>
<dbReference type="GO" id="GO:0005886">
    <property type="term" value="C:plasma membrane"/>
    <property type="evidence" value="ECO:0007669"/>
    <property type="project" value="UniProtKB-SubCell"/>
</dbReference>
<evidence type="ECO:0000256" key="7">
    <source>
        <dbReference type="ARBA" id="ARBA00022737"/>
    </source>
</evidence>
<dbReference type="Proteomes" id="UP000280296">
    <property type="component" value="Unassembled WGS sequence"/>
</dbReference>
<dbReference type="GO" id="GO:0046872">
    <property type="term" value="F:metal ion binding"/>
    <property type="evidence" value="ECO:0007669"/>
    <property type="project" value="UniProtKB-UniRule"/>
</dbReference>
<evidence type="ECO:0000256" key="5">
    <source>
        <dbReference type="ARBA" id="ARBA00022692"/>
    </source>
</evidence>
<feature type="transmembrane region" description="Helical" evidence="14">
    <location>
        <begin position="40"/>
        <end position="60"/>
    </location>
</feature>
<keyword evidence="12 17" id="KW-0129">CBS domain</keyword>
<dbReference type="AlphaFoldDB" id="A0A432MJB7"/>
<dbReference type="InterPro" id="IPR008915">
    <property type="entry name" value="Peptidase_M50"/>
</dbReference>
<dbReference type="PROSITE" id="PS51371">
    <property type="entry name" value="CBS"/>
    <property type="match status" value="1"/>
</dbReference>
<feature type="binding site" evidence="16">
    <location>
        <position position="60"/>
    </location>
    <ligand>
        <name>Zn(2+)</name>
        <dbReference type="ChEBI" id="CHEBI:29105"/>
        <note>catalytic</note>
    </ligand>
</feature>
<evidence type="ECO:0000256" key="18">
    <source>
        <dbReference type="SAM" id="MobiDB-lite"/>
    </source>
</evidence>
<dbReference type="OrthoDB" id="9800627at2"/>
<dbReference type="InterPro" id="IPR046342">
    <property type="entry name" value="CBS_dom_sf"/>
</dbReference>
<feature type="domain" description="CBS" evidence="19">
    <location>
        <begin position="246"/>
        <end position="304"/>
    </location>
</feature>
<keyword evidence="4 14" id="KW-0645">Protease</keyword>
<evidence type="ECO:0000256" key="9">
    <source>
        <dbReference type="ARBA" id="ARBA00022833"/>
    </source>
</evidence>
<feature type="transmembrane region" description="Helical" evidence="14">
    <location>
        <begin position="145"/>
        <end position="164"/>
    </location>
</feature>